<reference evidence="1 2" key="1">
    <citation type="submission" date="2018-06" db="EMBL/GenBank/DDBJ databases">
        <authorList>
            <consortium name="Pathogen Informatics"/>
            <person name="Doyle S."/>
        </authorList>
    </citation>
    <scope>NUCLEOTIDE SEQUENCE [LARGE SCALE GENOMIC DNA]</scope>
    <source>
        <strain evidence="1 2">NCTC10767</strain>
    </source>
</reference>
<sequence length="57" mass="6296">MTGAIYSLTADNYHYSVLQLWLLHLMESSATEVSTLLAKVVFRNNPSPPLNEAMSGI</sequence>
<proteinExistence type="predicted"/>
<dbReference type="EMBL" id="UFXW01000003">
    <property type="protein sequence ID" value="STC70730.1"/>
    <property type="molecule type" value="Genomic_DNA"/>
</dbReference>
<name>A0A376CR56_ECOLX</name>
<dbReference type="AlphaFoldDB" id="A0A376CR56"/>
<accession>A0A376CR56</accession>
<evidence type="ECO:0000313" key="2">
    <source>
        <dbReference type="Proteomes" id="UP000254647"/>
    </source>
</evidence>
<protein>
    <submittedName>
        <fullName evidence="1">Uncharacterized protein</fullName>
    </submittedName>
</protein>
<gene>
    <name evidence="1" type="ORF">NCTC10767_00067</name>
</gene>
<evidence type="ECO:0000313" key="1">
    <source>
        <dbReference type="EMBL" id="STC70730.1"/>
    </source>
</evidence>
<dbReference type="Proteomes" id="UP000254647">
    <property type="component" value="Unassembled WGS sequence"/>
</dbReference>
<organism evidence="1 2">
    <name type="scientific">Escherichia coli</name>
    <dbReference type="NCBI Taxonomy" id="562"/>
    <lineage>
        <taxon>Bacteria</taxon>
        <taxon>Pseudomonadati</taxon>
        <taxon>Pseudomonadota</taxon>
        <taxon>Gammaproteobacteria</taxon>
        <taxon>Enterobacterales</taxon>
        <taxon>Enterobacteriaceae</taxon>
        <taxon>Escherichia</taxon>
    </lineage>
</organism>